<evidence type="ECO:0000256" key="1">
    <source>
        <dbReference type="ARBA" id="ARBA00004651"/>
    </source>
</evidence>
<dbReference type="PANTHER" id="PTHR30572">
    <property type="entry name" value="MEMBRANE COMPONENT OF TRANSPORTER-RELATED"/>
    <property type="match status" value="1"/>
</dbReference>
<comment type="similarity">
    <text evidence="6">Belongs to the ABC-4 integral membrane protein family.</text>
</comment>
<dbReference type="GO" id="GO:0005886">
    <property type="term" value="C:plasma membrane"/>
    <property type="evidence" value="ECO:0007669"/>
    <property type="project" value="UniProtKB-SubCell"/>
</dbReference>
<keyword evidence="3 7" id="KW-0812">Transmembrane</keyword>
<evidence type="ECO:0000313" key="10">
    <source>
        <dbReference type="EMBL" id="SDO73975.1"/>
    </source>
</evidence>
<keyword evidence="4 7" id="KW-1133">Transmembrane helix</keyword>
<dbReference type="InterPro" id="IPR003838">
    <property type="entry name" value="ABC3_permease_C"/>
</dbReference>
<protein>
    <submittedName>
        <fullName evidence="10">Putative ABC transport system permease protein</fullName>
    </submittedName>
</protein>
<evidence type="ECO:0000256" key="6">
    <source>
        <dbReference type="ARBA" id="ARBA00038076"/>
    </source>
</evidence>
<reference evidence="11" key="1">
    <citation type="submission" date="2016-10" db="EMBL/GenBank/DDBJ databases">
        <authorList>
            <person name="Varghese N."/>
            <person name="Submissions S."/>
        </authorList>
    </citation>
    <scope>NUCLEOTIDE SEQUENCE [LARGE SCALE GENOMIC DNA]</scope>
    <source>
        <strain evidence="11">DSM 19110</strain>
    </source>
</reference>
<dbReference type="InterPro" id="IPR025857">
    <property type="entry name" value="MacB_PCD"/>
</dbReference>
<dbReference type="OrthoDB" id="1451596at2"/>
<feature type="transmembrane region" description="Helical" evidence="7">
    <location>
        <begin position="325"/>
        <end position="354"/>
    </location>
</feature>
<dbReference type="EMBL" id="FNGY01000020">
    <property type="protein sequence ID" value="SDO73975.1"/>
    <property type="molecule type" value="Genomic_DNA"/>
</dbReference>
<dbReference type="STRING" id="430522.BFS30_16075"/>
<dbReference type="GO" id="GO:0022857">
    <property type="term" value="F:transmembrane transporter activity"/>
    <property type="evidence" value="ECO:0007669"/>
    <property type="project" value="TreeGrafter"/>
</dbReference>
<keyword evidence="2" id="KW-1003">Cell membrane</keyword>
<feature type="domain" description="MacB-like periplasmic core" evidence="9">
    <location>
        <begin position="20"/>
        <end position="233"/>
    </location>
</feature>
<evidence type="ECO:0000256" key="4">
    <source>
        <dbReference type="ARBA" id="ARBA00022989"/>
    </source>
</evidence>
<dbReference type="RefSeq" id="WP_074613049.1">
    <property type="nucleotide sequence ID" value="NZ_FNGY01000020.1"/>
</dbReference>
<evidence type="ECO:0000259" key="8">
    <source>
        <dbReference type="Pfam" id="PF02687"/>
    </source>
</evidence>
<feature type="domain" description="ABC3 transporter permease C-terminal" evidence="8">
    <location>
        <begin position="674"/>
        <end position="785"/>
    </location>
</feature>
<organism evidence="10 11">
    <name type="scientific">Pedobacter steynii</name>
    <dbReference type="NCBI Taxonomy" id="430522"/>
    <lineage>
        <taxon>Bacteria</taxon>
        <taxon>Pseudomonadati</taxon>
        <taxon>Bacteroidota</taxon>
        <taxon>Sphingobacteriia</taxon>
        <taxon>Sphingobacteriales</taxon>
        <taxon>Sphingobacteriaceae</taxon>
        <taxon>Pedobacter</taxon>
    </lineage>
</organism>
<feature type="transmembrane region" description="Helical" evidence="7">
    <location>
        <begin position="280"/>
        <end position="304"/>
    </location>
</feature>
<keyword evidence="5 7" id="KW-0472">Membrane</keyword>
<accession>A0A1H0M0Q3</accession>
<name>A0A1H0M0Q3_9SPHI</name>
<dbReference type="AlphaFoldDB" id="A0A1H0M0Q3"/>
<evidence type="ECO:0000256" key="2">
    <source>
        <dbReference type="ARBA" id="ARBA00022475"/>
    </source>
</evidence>
<proteinExistence type="inferred from homology"/>
<feature type="transmembrane region" description="Helical" evidence="7">
    <location>
        <begin position="21"/>
        <end position="43"/>
    </location>
</feature>
<evidence type="ECO:0000259" key="9">
    <source>
        <dbReference type="Pfam" id="PF12704"/>
    </source>
</evidence>
<comment type="subcellular location">
    <subcellularLocation>
        <location evidence="1">Cell membrane</location>
        <topology evidence="1">Multi-pass membrane protein</topology>
    </subcellularLocation>
</comment>
<evidence type="ECO:0000256" key="5">
    <source>
        <dbReference type="ARBA" id="ARBA00023136"/>
    </source>
</evidence>
<evidence type="ECO:0000256" key="7">
    <source>
        <dbReference type="SAM" id="Phobius"/>
    </source>
</evidence>
<feature type="transmembrane region" description="Helical" evidence="7">
    <location>
        <begin position="374"/>
        <end position="397"/>
    </location>
</feature>
<dbReference type="InterPro" id="IPR050250">
    <property type="entry name" value="Macrolide_Exporter_MacB"/>
</dbReference>
<feature type="transmembrane region" description="Helical" evidence="7">
    <location>
        <begin position="713"/>
        <end position="735"/>
    </location>
</feature>
<dbReference type="Pfam" id="PF12704">
    <property type="entry name" value="MacB_PCD"/>
    <property type="match status" value="2"/>
</dbReference>
<dbReference type="PANTHER" id="PTHR30572:SF4">
    <property type="entry name" value="ABC TRANSPORTER PERMEASE YTRF"/>
    <property type="match status" value="1"/>
</dbReference>
<feature type="transmembrane region" description="Helical" evidence="7">
    <location>
        <begin position="418"/>
        <end position="441"/>
    </location>
</feature>
<feature type="domain" description="MacB-like periplasmic core" evidence="9">
    <location>
        <begin position="431"/>
        <end position="628"/>
    </location>
</feature>
<feature type="transmembrane region" description="Helical" evidence="7">
    <location>
        <begin position="755"/>
        <end position="775"/>
    </location>
</feature>
<dbReference type="Pfam" id="PF02687">
    <property type="entry name" value="FtsX"/>
    <property type="match status" value="2"/>
</dbReference>
<evidence type="ECO:0000313" key="11">
    <source>
        <dbReference type="Proteomes" id="UP000183200"/>
    </source>
</evidence>
<gene>
    <name evidence="10" type="ORF">SAMN05421820_1206</name>
</gene>
<dbReference type="Proteomes" id="UP000183200">
    <property type="component" value="Unassembled WGS sequence"/>
</dbReference>
<keyword evidence="11" id="KW-1185">Reference proteome</keyword>
<feature type="domain" description="ABC3 transporter permease C-terminal" evidence="8">
    <location>
        <begin position="286"/>
        <end position="398"/>
    </location>
</feature>
<sequence>MFRLNLKIALRNLWKNKGYTAINIGGLAIALSAFIMVVMYVGFETTFDHHIPNHNRIYLVGRSLPDGKTNYTPASLAPSMKDAFPEIENVGRSKKTDFEFAFSTDKGRVYGKNVLSVDYEMAKMFHLWPDKGLKKPAADGYDLYVPQEFADVLFPRKNLTYPRLVSIGPKNAGQSANIQGIISYRTDHSNLKFDAMVILNDVGATQDPKALNYHTYIEVKAGTDVAQLEHKIDGLFKKEMIKNGMSADDRMISGRSVIFLDPLDNLHLKPIAGNNTNYKIVLALGVLGLLVLVIACINFTNLTIAQTNRRAKEVGVKKVLGAYRMNLIFQFLIEILMQCLLALVIGLALTELFLPYFNGLFETSLSLWKGNGSLVWQLPVILIVITLISGVYPALVLSGFRPADVLKGNLQTSYKTLWLRNALLVTQFSVAIVFIAGLLIVSTQLKYMKTEDTGFKPAQVVYIQNTAWFNRNNFEQLKAKVNEIPGVNSFTATSNIPDGSKAAKSNYSFEGKEQGLDMITVDFDYFETLNLKIKEGRFFSKSFNTDTVNSVVLNESAVSAYGIVNPIGKTIRGCKMDYRIVGVIKDFKAQGFETAVEPTVYTIKNPCIASTEKYMLMVNVDQDKMAAVLATLKTNWKDLNKHDGDDFRYEFLDELYGRLFKKQEQLQSVFYGATVLTIFIAVLGLFAFSAFTTNNRRKEIAVRKILGATDLQVLRLLNSFFIWVVLIANLIGWPIAYIVATRWLDTFAYRIDVPLLPFLFAGVISMVLTVLTVSIQARKAVKANPVDALKYE</sequence>
<feature type="transmembrane region" description="Helical" evidence="7">
    <location>
        <begin position="669"/>
        <end position="692"/>
    </location>
</feature>
<evidence type="ECO:0000256" key="3">
    <source>
        <dbReference type="ARBA" id="ARBA00022692"/>
    </source>
</evidence>